<evidence type="ECO:0000313" key="2">
    <source>
        <dbReference type="Proteomes" id="UP000693715"/>
    </source>
</evidence>
<organism evidence="1 2">
    <name type="scientific">Photorhabdus akhurstii</name>
    <dbReference type="NCBI Taxonomy" id="171438"/>
    <lineage>
        <taxon>Bacteria</taxon>
        <taxon>Pseudomonadati</taxon>
        <taxon>Pseudomonadota</taxon>
        <taxon>Gammaproteobacteria</taxon>
        <taxon>Enterobacterales</taxon>
        <taxon>Morganellaceae</taxon>
        <taxon>Photorhabdus</taxon>
    </lineage>
</organism>
<protein>
    <submittedName>
        <fullName evidence="1">Uncharacterized protein</fullName>
    </submittedName>
</protein>
<dbReference type="Proteomes" id="UP000693715">
    <property type="component" value="Chromosome"/>
</dbReference>
<name>A0ABX8M079_9GAMM</name>
<reference evidence="1 2" key="1">
    <citation type="submission" date="2017-03" db="EMBL/GenBank/DDBJ databases">
        <title>Genome comparison of Photorhabdus luminescens strain 0813-124 phase variants.</title>
        <authorList>
            <person name="Chien C.-C."/>
            <person name="Chen W.-J."/>
            <person name="Shih M.-C."/>
            <person name="Hsieh F.-C."/>
        </authorList>
    </citation>
    <scope>NUCLEOTIDE SEQUENCE [LARGE SCALE GENOMIC DNA]</scope>
    <source>
        <strain evidence="1 2">0813-124 phase II</strain>
    </source>
</reference>
<gene>
    <name evidence="1" type="ORF">B0X70_17695</name>
</gene>
<dbReference type="EMBL" id="CP020335">
    <property type="protein sequence ID" value="QXF34793.1"/>
    <property type="molecule type" value="Genomic_DNA"/>
</dbReference>
<keyword evidence="2" id="KW-1185">Reference proteome</keyword>
<accession>A0ABX8M079</accession>
<sequence>MFTYICVFEPTKKAQKNGAVPLAIALEANSEKMAKAMAIVYLGEEYADDMSNFNTSKPIICKDIQGFPRLPFGYGWGCNVTEEKLINGAPMSEPIYDDKNKQIGSRFLRDSDGTLIYEQNHSIKILFWYLVECDICAEIESYGATPYMYRTKYGIKTDGEAIKKSLTDAIKKALSMLGFSADVFMGMHDNPEYLADNNIEFEIKAASDKAEDLVRLRKELDDKFTRNTDTMRTAVSKHEIRGIASTLIRELSIHLGNTKAKGDKDYEKYLSGRLRRLNEIEKECLIQLEEANQ</sequence>
<evidence type="ECO:0000313" key="1">
    <source>
        <dbReference type="EMBL" id="QXF34793.1"/>
    </source>
</evidence>
<proteinExistence type="predicted"/>